<dbReference type="Pfam" id="PF00753">
    <property type="entry name" value="Lactamase_B"/>
    <property type="match status" value="1"/>
</dbReference>
<dbReference type="RefSeq" id="WP_111598060.1">
    <property type="nucleotide sequence ID" value="NZ_QLLL01000004.1"/>
</dbReference>
<dbReference type="Proteomes" id="UP000249547">
    <property type="component" value="Unassembled WGS sequence"/>
</dbReference>
<feature type="domain" description="Metallo-beta-lactamase" evidence="2">
    <location>
        <begin position="82"/>
        <end position="132"/>
    </location>
</feature>
<dbReference type="AlphaFoldDB" id="A0A327QNK8"/>
<keyword evidence="4" id="KW-1185">Reference proteome</keyword>
<evidence type="ECO:0000313" key="3">
    <source>
        <dbReference type="EMBL" id="RAJ05475.1"/>
    </source>
</evidence>
<dbReference type="OrthoDB" id="9761531at2"/>
<proteinExistence type="predicted"/>
<evidence type="ECO:0000313" key="4">
    <source>
        <dbReference type="Proteomes" id="UP000249547"/>
    </source>
</evidence>
<name>A0A327QNK8_9BACT</name>
<feature type="chain" id="PRO_5016400846" evidence="1">
    <location>
        <begin position="20"/>
        <end position="479"/>
    </location>
</feature>
<feature type="signal peptide" evidence="1">
    <location>
        <begin position="1"/>
        <end position="19"/>
    </location>
</feature>
<evidence type="ECO:0000256" key="1">
    <source>
        <dbReference type="SAM" id="SignalP"/>
    </source>
</evidence>
<comment type="caution">
    <text evidence="3">The sequence shown here is derived from an EMBL/GenBank/DDBJ whole genome shotgun (WGS) entry which is preliminary data.</text>
</comment>
<dbReference type="InterPro" id="IPR036866">
    <property type="entry name" value="RibonucZ/Hydroxyglut_hydro"/>
</dbReference>
<dbReference type="InterPro" id="IPR052159">
    <property type="entry name" value="Competence_DNA_uptake"/>
</dbReference>
<dbReference type="InterPro" id="IPR001279">
    <property type="entry name" value="Metallo-B-lactamas"/>
</dbReference>
<dbReference type="PANTHER" id="PTHR30619">
    <property type="entry name" value="DNA INTERNALIZATION/COMPETENCE PROTEIN COMEC/REC2"/>
    <property type="match status" value="1"/>
</dbReference>
<organism evidence="3 4">
    <name type="scientific">Chitinophaga skermanii</name>
    <dbReference type="NCBI Taxonomy" id="331697"/>
    <lineage>
        <taxon>Bacteria</taxon>
        <taxon>Pseudomonadati</taxon>
        <taxon>Bacteroidota</taxon>
        <taxon>Chitinophagia</taxon>
        <taxon>Chitinophagales</taxon>
        <taxon>Chitinophagaceae</taxon>
        <taxon>Chitinophaga</taxon>
    </lineage>
</organism>
<keyword evidence="1" id="KW-0732">Signal</keyword>
<reference evidence="3 4" key="1">
    <citation type="submission" date="2018-06" db="EMBL/GenBank/DDBJ databases">
        <title>Genomic Encyclopedia of Archaeal and Bacterial Type Strains, Phase II (KMG-II): from individual species to whole genera.</title>
        <authorList>
            <person name="Goeker M."/>
        </authorList>
    </citation>
    <scope>NUCLEOTIDE SEQUENCE [LARGE SCALE GENOMIC DNA]</scope>
    <source>
        <strain evidence="3 4">DSM 23857</strain>
    </source>
</reference>
<dbReference type="SUPFAM" id="SSF56281">
    <property type="entry name" value="Metallo-hydrolase/oxidoreductase"/>
    <property type="match status" value="1"/>
</dbReference>
<gene>
    <name evidence="3" type="ORF">LX64_02633</name>
</gene>
<dbReference type="Gene3D" id="3.60.15.10">
    <property type="entry name" value="Ribonuclease Z/Hydroxyacylglutathione hydrolase-like"/>
    <property type="match status" value="1"/>
</dbReference>
<sequence length="479" mass="53814">MKYIVTLVACCIYSITLVAQSLEIHQMNVGQGDGALIIVRDVVKLKAIIEKYAKKTKIPDNPAEYIRYAMSNNLDVKNTIKFAVLIDAGAGKAQADKIKKYMAKVGVKRVTHSILSHFHGDHYGGLQYLFTQANNFPEIAAYDRGLNGEGPTISKTAEHTVYNRFENTMKKKHKTATLETNIALGDKINMQCIVADGETFDGIMKIKDEDDALIDFTSSDENDYSLGWILQYGAFRFYTNGDLRGLPSEFHLETTLADALRNHDKSKFVSVADGNALEGGHVCSFKVSHHGSAESTNDYFLTVIKPSTAIVSSGIQKKFLHPRIEVVEVLDAATKYKWNIQEWKDPEMKKDRSKFQYTNTIKNVFYTSMMNADLYETSGKYTDKQIQFIQNTSNEKKSNGIVGGDIVLVVEDKNIDTESNYIVFWNGEKGDDVLISSEQIKSLQGKKAKQPDAQNPKKAGLIRYQCHTATQVKHYKYTK</sequence>
<protein>
    <submittedName>
        <fullName evidence="3">Metallo-beta-lactamase superfamily protein</fullName>
    </submittedName>
</protein>
<dbReference type="EMBL" id="QLLL01000004">
    <property type="protein sequence ID" value="RAJ05475.1"/>
    <property type="molecule type" value="Genomic_DNA"/>
</dbReference>
<dbReference type="PANTHER" id="PTHR30619:SF1">
    <property type="entry name" value="RECOMBINATION PROTEIN 2"/>
    <property type="match status" value="1"/>
</dbReference>
<evidence type="ECO:0000259" key="2">
    <source>
        <dbReference type="Pfam" id="PF00753"/>
    </source>
</evidence>
<accession>A0A327QNK8</accession>